<name>A0A3N0DZA7_9ACTN</name>
<feature type="region of interest" description="Disordered" evidence="1">
    <location>
        <begin position="355"/>
        <end position="380"/>
    </location>
</feature>
<dbReference type="EMBL" id="RJSG01000001">
    <property type="protein sequence ID" value="RNL80932.1"/>
    <property type="molecule type" value="Genomic_DNA"/>
</dbReference>
<dbReference type="Proteomes" id="UP000277094">
    <property type="component" value="Unassembled WGS sequence"/>
</dbReference>
<keyword evidence="2" id="KW-0255">Endonuclease</keyword>
<sequence>MTTTSILETGAVLAAARREQAEVEAARTRLLERVAQWAEMHRIDDPETADRAIATYGDTPVSLAGEGAPHVAHFAVIEFGTTLKINRRAAEHLFAEVLELVHRLPLTWTRVTSGSLNSGRGRQIAAATTSLSPEAAAFVDAQVAPVAERISTRDLQRLIDAAIARFMPVHAEEIAAAAEETQGVQILFDQPSYTGTCRIFGDLDMADAMDLEQALQAGAEQQKALGSELSLDARRAKALGNLARGELVLDYNSGLPAEAPVATPPVTSPRQVVLYAHLNADGTAEIENNGRHLATVEQVREWTRTAGSVVVRPVLDLAEEITSPGYRPTARQAEQVVLRDRWCPFPFCTNSARHGDKDHIEPYDPNGPPGQTTSSNLAGPCRTHHRVKTFSAWTYTRVGADSYLWRSPHGYVYLKDRTGTRDLTPKTVEPPRSR</sequence>
<accession>A0A3N0DZA7</accession>
<evidence type="ECO:0000256" key="1">
    <source>
        <dbReference type="SAM" id="MobiDB-lite"/>
    </source>
</evidence>
<keyword evidence="2" id="KW-0540">Nuclease</keyword>
<gene>
    <name evidence="2" type="ORF">EFL95_00655</name>
</gene>
<keyword evidence="2" id="KW-0378">Hydrolase</keyword>
<comment type="caution">
    <text evidence="2">The sequence shown here is derived from an EMBL/GenBank/DDBJ whole genome shotgun (WGS) entry which is preliminary data.</text>
</comment>
<dbReference type="RefSeq" id="WP_123232139.1">
    <property type="nucleotide sequence ID" value="NZ_RJSG01000001.1"/>
</dbReference>
<dbReference type="InterPro" id="IPR003615">
    <property type="entry name" value="HNH_nuc"/>
</dbReference>
<dbReference type="CDD" id="cd00085">
    <property type="entry name" value="HNHc"/>
    <property type="match status" value="1"/>
</dbReference>
<dbReference type="GO" id="GO:0004519">
    <property type="term" value="F:endonuclease activity"/>
    <property type="evidence" value="ECO:0007669"/>
    <property type="project" value="UniProtKB-KW"/>
</dbReference>
<protein>
    <submittedName>
        <fullName evidence="2">HNH endonuclease</fullName>
    </submittedName>
</protein>
<evidence type="ECO:0000313" key="2">
    <source>
        <dbReference type="EMBL" id="RNL80932.1"/>
    </source>
</evidence>
<evidence type="ECO:0000313" key="3">
    <source>
        <dbReference type="Proteomes" id="UP000277094"/>
    </source>
</evidence>
<proteinExistence type="predicted"/>
<dbReference type="AlphaFoldDB" id="A0A3N0DZA7"/>
<dbReference type="OrthoDB" id="3778721at2"/>
<reference evidence="2 3" key="1">
    <citation type="submission" date="2018-11" db="EMBL/GenBank/DDBJ databases">
        <authorList>
            <person name="Li F."/>
        </authorList>
    </citation>
    <scope>NUCLEOTIDE SEQUENCE [LARGE SCALE GENOMIC DNA]</scope>
    <source>
        <strain evidence="2 3">KIS18-7</strain>
    </source>
</reference>
<keyword evidence="3" id="KW-1185">Reference proteome</keyword>
<organism evidence="2 3">
    <name type="scientific">Nocardioides marmorisolisilvae</name>
    <dbReference type="NCBI Taxonomy" id="1542737"/>
    <lineage>
        <taxon>Bacteria</taxon>
        <taxon>Bacillati</taxon>
        <taxon>Actinomycetota</taxon>
        <taxon>Actinomycetes</taxon>
        <taxon>Propionibacteriales</taxon>
        <taxon>Nocardioidaceae</taxon>
        <taxon>Nocardioides</taxon>
    </lineage>
</organism>